<reference evidence="2" key="1">
    <citation type="submission" date="2024-02" db="EMBL/GenBank/DDBJ databases">
        <title>Tomenella chthoni gen. nov. sp. nov., a member of the family Jonesiaceae isolated from bat guano.</title>
        <authorList>
            <person name="Miller S.L."/>
            <person name="King J."/>
            <person name="Sankaranarayanan K."/>
            <person name="Lawson P.A."/>
        </authorList>
    </citation>
    <scope>NUCLEOTIDE SEQUENCE</scope>
    <source>
        <strain evidence="2">BS-20</strain>
    </source>
</reference>
<gene>
    <name evidence="2" type="ORF">V5R04_14340</name>
</gene>
<evidence type="ECO:0000313" key="2">
    <source>
        <dbReference type="EMBL" id="XBH21372.1"/>
    </source>
</evidence>
<protein>
    <submittedName>
        <fullName evidence="2">Extracellular solute-binding protein</fullName>
    </submittedName>
</protein>
<accession>A0AAU7DVR9</accession>
<dbReference type="AlphaFoldDB" id="A0AAU7DVR9"/>
<dbReference type="PROSITE" id="PS51257">
    <property type="entry name" value="PROKAR_LIPOPROTEIN"/>
    <property type="match status" value="1"/>
</dbReference>
<sequence>MTTRSRLAKIVAVTALGALLLSACGSGGDSESGGDGKKETIEMWFWGAPPAHQESLKTNLVDKFNASQDKVTLEVTFNERVDSNIQTALSANGGPDIVYGSGPSFVSPFAKAGKLVNLDEYSKKYGWGDRILEPIYQSGTVDGSLYALANSINTVGIFYNKAVLDELGQEIPTTIEELETVLTAAGDAGLYPSVTGNKGWQPVNENYSSMFLTAVAGPDAMYDVLNGDAQWTDQPFVDAVEMSAKWYQNGFLGGGQYLNLNFNESMQLLADNQSPFFFGPTLAFQFATEFFNDENGNVDDLGFIPFPTVGAGLEDDLFTLATTASFSINAASKHQDEAAEVIDFMMTEDFMKIMTEDWPGYWGVPLKGLELDPANFTGLSATYADAINKIIPAVEDGRFGYFTGTFFPPQTQQELVNIDMVWLGQQDATSFLESVEATFASELESGAVPPIPKP</sequence>
<dbReference type="SUPFAM" id="SSF53850">
    <property type="entry name" value="Periplasmic binding protein-like II"/>
    <property type="match status" value="1"/>
</dbReference>
<evidence type="ECO:0000256" key="1">
    <source>
        <dbReference type="SAM" id="SignalP"/>
    </source>
</evidence>
<dbReference type="Gene3D" id="3.40.190.10">
    <property type="entry name" value="Periplasmic binding protein-like II"/>
    <property type="match status" value="2"/>
</dbReference>
<dbReference type="EMBL" id="CP146203">
    <property type="protein sequence ID" value="XBH21372.1"/>
    <property type="molecule type" value="Genomic_DNA"/>
</dbReference>
<feature type="signal peptide" evidence="1">
    <location>
        <begin position="1"/>
        <end position="23"/>
    </location>
</feature>
<dbReference type="PANTHER" id="PTHR43649:SF14">
    <property type="entry name" value="BLR3389 PROTEIN"/>
    <property type="match status" value="1"/>
</dbReference>
<proteinExistence type="predicted"/>
<dbReference type="InterPro" id="IPR006059">
    <property type="entry name" value="SBP"/>
</dbReference>
<dbReference type="PANTHER" id="PTHR43649">
    <property type="entry name" value="ARABINOSE-BINDING PROTEIN-RELATED"/>
    <property type="match status" value="1"/>
</dbReference>
<organism evidence="2">
    <name type="scientific">Jonesiaceae bacterium BS-20</name>
    <dbReference type="NCBI Taxonomy" id="3120821"/>
    <lineage>
        <taxon>Bacteria</taxon>
        <taxon>Bacillati</taxon>
        <taxon>Actinomycetota</taxon>
        <taxon>Actinomycetes</taxon>
        <taxon>Micrococcales</taxon>
        <taxon>Jonesiaceae</taxon>
    </lineage>
</organism>
<dbReference type="InterPro" id="IPR050490">
    <property type="entry name" value="Bact_solute-bd_prot1"/>
</dbReference>
<feature type="chain" id="PRO_5043672113" evidence="1">
    <location>
        <begin position="24"/>
        <end position="454"/>
    </location>
</feature>
<dbReference type="Pfam" id="PF01547">
    <property type="entry name" value="SBP_bac_1"/>
    <property type="match status" value="1"/>
</dbReference>
<keyword evidence="1" id="KW-0732">Signal</keyword>
<name>A0AAU7DVR9_9MICO</name>